<sequence>MQAISTWGLHQPRPDIGAIGICAGAGYTVNAVNIGSMFRNGWDNFIRSIDALPLIEARSNARTTDAEGRGDATMPLAR</sequence>
<dbReference type="EMBL" id="LN609302">
    <property type="protein sequence ID" value="CEF54922.1"/>
    <property type="molecule type" value="Genomic_DNA"/>
</dbReference>
<dbReference type="Proteomes" id="UP000068250">
    <property type="component" value="Chromosome I"/>
</dbReference>
<gene>
    <name evidence="1" type="primary">ycjY</name>
    <name evidence="1" type="ORF">AGA_1051</name>
</gene>
<reference evidence="2" key="1">
    <citation type="submission" date="2014-09" db="EMBL/GenBank/DDBJ databases">
        <authorList>
            <person name="Illeghems K.G."/>
        </authorList>
    </citation>
    <scope>NUCLEOTIDE SEQUENCE [LARGE SCALE GENOMIC DNA]</scope>
    <source>
        <strain evidence="2">LMG 23848T</strain>
    </source>
</reference>
<name>A0A0U5F4A9_9PROT</name>
<accession>A0A0U5F4A9</accession>
<dbReference type="AlphaFoldDB" id="A0A0U5F4A9"/>
<proteinExistence type="predicted"/>
<evidence type="ECO:0000313" key="2">
    <source>
        <dbReference type="Proteomes" id="UP000068250"/>
    </source>
</evidence>
<protein>
    <submittedName>
        <fullName evidence="1">Uncharacterized protein</fullName>
    </submittedName>
</protein>
<dbReference type="RefSeq" id="WP_059023259.1">
    <property type="nucleotide sequence ID" value="NZ_LN609302.1"/>
</dbReference>
<evidence type="ECO:0000313" key="1">
    <source>
        <dbReference type="EMBL" id="CEF54922.1"/>
    </source>
</evidence>
<dbReference type="STRING" id="431306.AGA_1051"/>
<dbReference type="PATRIC" id="fig|431306.5.peg.1064"/>
<organism evidence="1 2">
    <name type="scientific">Acetobacter ghanensis</name>
    <dbReference type="NCBI Taxonomy" id="431306"/>
    <lineage>
        <taxon>Bacteria</taxon>
        <taxon>Pseudomonadati</taxon>
        <taxon>Pseudomonadota</taxon>
        <taxon>Alphaproteobacteria</taxon>
        <taxon>Acetobacterales</taxon>
        <taxon>Acetobacteraceae</taxon>
        <taxon>Acetobacter</taxon>
    </lineage>
</organism>